<reference evidence="1 2" key="1">
    <citation type="submission" date="2016-10" db="EMBL/GenBank/DDBJ databases">
        <title>The whole genome sequencing and assembly of Aeribacillus pallidus KCTC3564 strain.</title>
        <authorList>
            <person name="Lee Y.-J."/>
            <person name="Park M.-K."/>
            <person name="Yi H."/>
            <person name="Bahn Y.-S."/>
            <person name="Kim J.F."/>
            <person name="Lee D.-W."/>
        </authorList>
    </citation>
    <scope>NUCLEOTIDE SEQUENCE [LARGE SCALE GENOMIC DNA]</scope>
    <source>
        <strain evidence="1 2">KCTC3564</strain>
    </source>
</reference>
<name>A0A223E8Z4_9BACI</name>
<organism evidence="1 2">
    <name type="scientific">Aeribacillus pallidus</name>
    <dbReference type="NCBI Taxonomy" id="33936"/>
    <lineage>
        <taxon>Bacteria</taxon>
        <taxon>Bacillati</taxon>
        <taxon>Bacillota</taxon>
        <taxon>Bacilli</taxon>
        <taxon>Bacillales</taxon>
        <taxon>Bacillaceae</taxon>
        <taxon>Aeribacillus</taxon>
    </lineage>
</organism>
<protein>
    <submittedName>
        <fullName evidence="1">Uncharacterized protein</fullName>
    </submittedName>
</protein>
<proteinExistence type="predicted"/>
<dbReference type="AlphaFoldDB" id="A0A223E8Z4"/>
<evidence type="ECO:0000313" key="1">
    <source>
        <dbReference type="EMBL" id="ASS91722.1"/>
    </source>
</evidence>
<dbReference type="Proteomes" id="UP000214606">
    <property type="component" value="Chromosome"/>
</dbReference>
<dbReference type="EMBL" id="CP017703">
    <property type="protein sequence ID" value="ASS91722.1"/>
    <property type="molecule type" value="Genomic_DNA"/>
</dbReference>
<accession>A0A223E8Z4</accession>
<dbReference type="RefSeq" id="WP_094246124.1">
    <property type="nucleotide sequence ID" value="NZ_CP017703.1"/>
</dbReference>
<dbReference type="KEGG" id="apak:AP3564_17070"/>
<sequence>MYIAKCKQLRQIRNIPQAPRKIKPEKALQDLPASTKRHAAEDAVCRYWKWYVDDEEGMTVAYQAIFWKNPHRVEIIMPNTGGG</sequence>
<evidence type="ECO:0000313" key="2">
    <source>
        <dbReference type="Proteomes" id="UP000214606"/>
    </source>
</evidence>
<gene>
    <name evidence="1" type="ORF">AP3564_17070</name>
</gene>